<dbReference type="Pfam" id="PF03783">
    <property type="entry name" value="CsgG"/>
    <property type="match status" value="1"/>
</dbReference>
<dbReference type="GO" id="GO:0030288">
    <property type="term" value="C:outer membrane-bounded periplasmic space"/>
    <property type="evidence" value="ECO:0007669"/>
    <property type="project" value="InterPro"/>
</dbReference>
<accession>A0A7U4J9Z2</accession>
<proteinExistence type="predicted"/>
<gene>
    <name evidence="1" type="ORF">TS85_16080</name>
</gene>
<protein>
    <recommendedName>
        <fullName evidence="3">Curli production assembly/transport component CsgG</fullName>
    </recommendedName>
</protein>
<dbReference type="Gene3D" id="3.40.50.10610">
    <property type="entry name" value="ABC-type transport auxiliary lipoprotein component"/>
    <property type="match status" value="1"/>
</dbReference>
<dbReference type="AlphaFoldDB" id="A0A7U4J9Z2"/>
<evidence type="ECO:0000313" key="2">
    <source>
        <dbReference type="Proteomes" id="UP000032300"/>
    </source>
</evidence>
<evidence type="ECO:0008006" key="3">
    <source>
        <dbReference type="Google" id="ProtNLM"/>
    </source>
</evidence>
<dbReference type="Proteomes" id="UP000032300">
    <property type="component" value="Chromosome"/>
</dbReference>
<dbReference type="KEGG" id="sphi:TS85_16080"/>
<evidence type="ECO:0000313" key="1">
    <source>
        <dbReference type="EMBL" id="AJP72985.1"/>
    </source>
</evidence>
<dbReference type="InterPro" id="IPR005534">
    <property type="entry name" value="Curli_assmbl/transp-comp_CsgG"/>
</dbReference>
<dbReference type="EMBL" id="CP010836">
    <property type="protein sequence ID" value="AJP72985.1"/>
    <property type="molecule type" value="Genomic_DNA"/>
</dbReference>
<reference evidence="1 2" key="2">
    <citation type="submission" date="2015-02" db="EMBL/GenBank/DDBJ databases">
        <title>The complete genome of Sphingomonas hengshuiensis sp. WHSC-8 isolated from soil of Hengshui Lake.</title>
        <authorList>
            <person name="Wei S."/>
            <person name="Guo J."/>
            <person name="Su C."/>
            <person name="Wu R."/>
            <person name="Zhang Z."/>
            <person name="Liang K."/>
            <person name="Li H."/>
            <person name="Wang T."/>
            <person name="Liu H."/>
            <person name="Zhang C."/>
            <person name="Li Z."/>
            <person name="Wang Q."/>
            <person name="Meng J."/>
        </authorList>
    </citation>
    <scope>NUCLEOTIDE SEQUENCE [LARGE SCALE GENOMIC DNA]</scope>
    <source>
        <strain evidence="1 2">WHSC-8</strain>
    </source>
</reference>
<organism evidence="1 2">
    <name type="scientific">Sphingomonas hengshuiensis</name>
    <dbReference type="NCBI Taxonomy" id="1609977"/>
    <lineage>
        <taxon>Bacteria</taxon>
        <taxon>Pseudomonadati</taxon>
        <taxon>Pseudomonadota</taxon>
        <taxon>Alphaproteobacteria</taxon>
        <taxon>Sphingomonadales</taxon>
        <taxon>Sphingomonadaceae</taxon>
        <taxon>Sphingomonas</taxon>
    </lineage>
</organism>
<reference evidence="1 2" key="1">
    <citation type="journal article" date="2015" name="Int. J. Syst. Evol. Microbiol.">
        <title>Sphingomonas hengshuiensis sp. nov., isolated from lake wetland.</title>
        <authorList>
            <person name="Wei S."/>
            <person name="Wang T."/>
            <person name="Liu H."/>
            <person name="Zhang C."/>
            <person name="Guo J."/>
            <person name="Wang Q."/>
            <person name="Liang K."/>
            <person name="Zhang Z."/>
        </authorList>
    </citation>
    <scope>NUCLEOTIDE SEQUENCE [LARGE SCALE GENOMIC DNA]</scope>
    <source>
        <strain evidence="1 2">WHSC-8</strain>
    </source>
</reference>
<name>A0A7U4J9Z2_9SPHN</name>
<sequence>MAQGQTQANIKPVIAVMPIEDIAKTGQGDSFSQMISTAVASTSKFRVMERQRLDRVLREQGLGGTITTAPKRIGGLQEVDYLIYGTITSVGVKEEKSINLLGLLSKDAPPCSNMVATLSVDIQITDMKTGEIKLVKRIDEQQKSAARCDGGAASVDTPRLLRSAADNIAGGLVTAIYPIVVAMVQPDGQLILNYGEGALQVGDLLKLKRSGKAVVYNGEVLGSQESDVGYATVSEVLAKMSLARMSYTADGEAVAQGIVAYVVPDAERKKTLSWIQNENKRQAKARKTRS</sequence>
<keyword evidence="2" id="KW-1185">Reference proteome</keyword>